<reference evidence="2" key="1">
    <citation type="submission" date="2022-11" db="UniProtKB">
        <authorList>
            <consortium name="WormBaseParasite"/>
        </authorList>
    </citation>
    <scope>IDENTIFICATION</scope>
</reference>
<accession>A0AC34FPN8</accession>
<evidence type="ECO:0000313" key="2">
    <source>
        <dbReference type="WBParaSite" id="ES5_v2.g19319.t1"/>
    </source>
</evidence>
<sequence>MLFKLLLIPFLLFNFKVYGIPELNNDDACLCSQNTIDILCNETTLINWNGTYCDNFKCTYNLSPPANCPTTHYKLTIFAALRPSIDYLIFKNNGNIIQKFISGSKTITNFFYSAANNYTIEFQSGASAIPPKPTDDFFWAVTVNPMTSPNFNSVNLNNINSRHAVWLPDMIKNDALIVCNNVSTKTTLKMFSTYTRFGDLLNFAIYDSQNLDNFIQNLEDAENLPSLPNVRSKESASKCFTIYASEDFNPIRSGNTVLFMAVDNENDKNCQEKDNVFQMVADGSQDFNVSLESADKVSCEMILLATTSAGTELPHIWIRDFPAASNDGVFNFKSILNNNTLLDLRGSQISLWKYLGFYTSALSIVASQSSKLLIHFSADDQCKIF</sequence>
<name>A0AC34FPN8_9BILA</name>
<organism evidence="1 2">
    <name type="scientific">Panagrolaimus sp. ES5</name>
    <dbReference type="NCBI Taxonomy" id="591445"/>
    <lineage>
        <taxon>Eukaryota</taxon>
        <taxon>Metazoa</taxon>
        <taxon>Ecdysozoa</taxon>
        <taxon>Nematoda</taxon>
        <taxon>Chromadorea</taxon>
        <taxon>Rhabditida</taxon>
        <taxon>Tylenchina</taxon>
        <taxon>Panagrolaimomorpha</taxon>
        <taxon>Panagrolaimoidea</taxon>
        <taxon>Panagrolaimidae</taxon>
        <taxon>Panagrolaimus</taxon>
    </lineage>
</organism>
<dbReference type="Proteomes" id="UP000887579">
    <property type="component" value="Unplaced"/>
</dbReference>
<proteinExistence type="predicted"/>
<dbReference type="WBParaSite" id="ES5_v2.g19319.t1">
    <property type="protein sequence ID" value="ES5_v2.g19319.t1"/>
    <property type="gene ID" value="ES5_v2.g19319"/>
</dbReference>
<evidence type="ECO:0000313" key="1">
    <source>
        <dbReference type="Proteomes" id="UP000887579"/>
    </source>
</evidence>
<protein>
    <submittedName>
        <fullName evidence="2">Uncharacterized protein</fullName>
    </submittedName>
</protein>